<reference evidence="1" key="1">
    <citation type="submission" date="2018-06" db="EMBL/GenBank/DDBJ databases">
        <authorList>
            <person name="Zhirakovskaya E."/>
        </authorList>
    </citation>
    <scope>NUCLEOTIDE SEQUENCE</scope>
</reference>
<gene>
    <name evidence="1" type="ORF">MNBD_CHLOROFLEXI01-2029</name>
</gene>
<organism evidence="1">
    <name type="scientific">hydrothermal vent metagenome</name>
    <dbReference type="NCBI Taxonomy" id="652676"/>
    <lineage>
        <taxon>unclassified sequences</taxon>
        <taxon>metagenomes</taxon>
        <taxon>ecological metagenomes</taxon>
    </lineage>
</organism>
<evidence type="ECO:0000313" key="1">
    <source>
        <dbReference type="EMBL" id="VAW30168.1"/>
    </source>
</evidence>
<accession>A0A3B0UHS7</accession>
<proteinExistence type="predicted"/>
<sequence length="178" mass="19818">MSTAFGKRNVINLDLFTDAYRVTGRASVGIGGIHAELGNPNSKYLELQDAYISRIHHPGDIIANYQTAAFRKDNINFIVLQDRREGIPMGTQHGRSIFTRGRNIPVFLTVPSFEIAGEAMHEGKFSAREILVQSMGRFQLIFSAKASASIYPDISYSGDLILVHKDRVGIFCLDNNKK</sequence>
<dbReference type="AlphaFoldDB" id="A0A3B0UHS7"/>
<dbReference type="EMBL" id="UOEU01000030">
    <property type="protein sequence ID" value="VAW30168.1"/>
    <property type="molecule type" value="Genomic_DNA"/>
</dbReference>
<protein>
    <submittedName>
        <fullName evidence="1">Uncharacterized protein</fullName>
    </submittedName>
</protein>
<name>A0A3B0UHS7_9ZZZZ</name>